<name>A0A4Y2HL39_ARAVE</name>
<organism evidence="2 3">
    <name type="scientific">Araneus ventricosus</name>
    <name type="common">Orbweaver spider</name>
    <name type="synonym">Epeira ventricosa</name>
    <dbReference type="NCBI Taxonomy" id="182803"/>
    <lineage>
        <taxon>Eukaryota</taxon>
        <taxon>Metazoa</taxon>
        <taxon>Ecdysozoa</taxon>
        <taxon>Arthropoda</taxon>
        <taxon>Chelicerata</taxon>
        <taxon>Arachnida</taxon>
        <taxon>Araneae</taxon>
        <taxon>Araneomorphae</taxon>
        <taxon>Entelegynae</taxon>
        <taxon>Araneoidea</taxon>
        <taxon>Araneidae</taxon>
        <taxon>Araneus</taxon>
    </lineage>
</organism>
<protein>
    <submittedName>
        <fullName evidence="2">Uncharacterized protein</fullName>
    </submittedName>
</protein>
<comment type="caution">
    <text evidence="2">The sequence shown here is derived from an EMBL/GenBank/DDBJ whole genome shotgun (WGS) entry which is preliminary data.</text>
</comment>
<sequence>MDEDFENGYKLGEESNEDTTQNVRQEEESSSVEKSEDKGMQQSNIEGNRRLSSNTNYINVLKFQRGRKYSFFRKILISSRNMRSDV</sequence>
<feature type="compositionally biased region" description="Basic and acidic residues" evidence="1">
    <location>
        <begin position="24"/>
        <end position="39"/>
    </location>
</feature>
<keyword evidence="3" id="KW-1185">Reference proteome</keyword>
<evidence type="ECO:0000313" key="3">
    <source>
        <dbReference type="Proteomes" id="UP000499080"/>
    </source>
</evidence>
<reference evidence="2 3" key="1">
    <citation type="journal article" date="2019" name="Sci. Rep.">
        <title>Orb-weaving spider Araneus ventricosus genome elucidates the spidroin gene catalogue.</title>
        <authorList>
            <person name="Kono N."/>
            <person name="Nakamura H."/>
            <person name="Ohtoshi R."/>
            <person name="Moran D.A.P."/>
            <person name="Shinohara A."/>
            <person name="Yoshida Y."/>
            <person name="Fujiwara M."/>
            <person name="Mori M."/>
            <person name="Tomita M."/>
            <person name="Arakawa K."/>
        </authorList>
    </citation>
    <scope>NUCLEOTIDE SEQUENCE [LARGE SCALE GENOMIC DNA]</scope>
</reference>
<evidence type="ECO:0000313" key="2">
    <source>
        <dbReference type="EMBL" id="GBM65763.1"/>
    </source>
</evidence>
<evidence type="ECO:0000256" key="1">
    <source>
        <dbReference type="SAM" id="MobiDB-lite"/>
    </source>
</evidence>
<dbReference type="AlphaFoldDB" id="A0A4Y2HL39"/>
<dbReference type="EMBL" id="BGPR01001993">
    <property type="protein sequence ID" value="GBM65763.1"/>
    <property type="molecule type" value="Genomic_DNA"/>
</dbReference>
<feature type="compositionally biased region" description="Polar residues" evidence="1">
    <location>
        <begin position="40"/>
        <end position="51"/>
    </location>
</feature>
<gene>
    <name evidence="2" type="ORF">AVEN_107246_1</name>
</gene>
<dbReference type="Proteomes" id="UP000499080">
    <property type="component" value="Unassembled WGS sequence"/>
</dbReference>
<proteinExistence type="predicted"/>
<accession>A0A4Y2HL39</accession>
<feature type="region of interest" description="Disordered" evidence="1">
    <location>
        <begin position="1"/>
        <end position="51"/>
    </location>
</feature>